<keyword evidence="4 6" id="KW-0067">ATP-binding</keyword>
<sequence>MINPTLEFDQASFAYNGTPVLTGITGTVFPGEALALIGPNGAGKTTLLRGILGEVRLVSGVMRRAPGRMGYVPQSADLDLTFPVTVRQVVGMGLIGVRTNQKRARIDAALARVDLLDKAPLRFGGLSGGQRQRVLLARALVCEPKLILLDEPFNGLDEPNRVALLQTIQEAKDDGVAVVASTHDLRLAKETCEKAALLAGKQIAFDRLDEALDQSNMQLAYGGGWRV</sequence>
<dbReference type="PANTHER" id="PTHR42734:SF5">
    <property type="entry name" value="IRON TRANSPORT SYSTEM ATP-BINDING PROTEIN HI_0361-RELATED"/>
    <property type="match status" value="1"/>
</dbReference>
<evidence type="ECO:0000256" key="2">
    <source>
        <dbReference type="ARBA" id="ARBA00022448"/>
    </source>
</evidence>
<keyword evidence="2" id="KW-0813">Transport</keyword>
<accession>A0A5C5UGI6</accession>
<organism evidence="6 7">
    <name type="scientific">Corynebacterium canis</name>
    <dbReference type="NCBI Taxonomy" id="679663"/>
    <lineage>
        <taxon>Bacteria</taxon>
        <taxon>Bacillati</taxon>
        <taxon>Actinomycetota</taxon>
        <taxon>Actinomycetes</taxon>
        <taxon>Mycobacteriales</taxon>
        <taxon>Corynebacteriaceae</taxon>
        <taxon>Corynebacterium</taxon>
    </lineage>
</organism>
<dbReference type="InterPro" id="IPR027417">
    <property type="entry name" value="P-loop_NTPase"/>
</dbReference>
<evidence type="ECO:0000313" key="6">
    <source>
        <dbReference type="EMBL" id="TWT24465.1"/>
    </source>
</evidence>
<evidence type="ECO:0000256" key="1">
    <source>
        <dbReference type="ARBA" id="ARBA00005417"/>
    </source>
</evidence>
<dbReference type="OrthoDB" id="3282096at2"/>
<keyword evidence="3" id="KW-0547">Nucleotide-binding</keyword>
<dbReference type="EMBL" id="VOHM01000017">
    <property type="protein sequence ID" value="TWT24465.1"/>
    <property type="molecule type" value="Genomic_DNA"/>
</dbReference>
<dbReference type="PROSITE" id="PS00211">
    <property type="entry name" value="ABC_TRANSPORTER_1"/>
    <property type="match status" value="1"/>
</dbReference>
<dbReference type="SUPFAM" id="SSF52540">
    <property type="entry name" value="P-loop containing nucleoside triphosphate hydrolases"/>
    <property type="match status" value="1"/>
</dbReference>
<dbReference type="InterPro" id="IPR003593">
    <property type="entry name" value="AAA+_ATPase"/>
</dbReference>
<dbReference type="Pfam" id="PF00005">
    <property type="entry name" value="ABC_tran"/>
    <property type="match status" value="1"/>
</dbReference>
<feature type="domain" description="ABC transporter" evidence="5">
    <location>
        <begin position="6"/>
        <end position="224"/>
    </location>
</feature>
<dbReference type="GO" id="GO:0016887">
    <property type="term" value="F:ATP hydrolysis activity"/>
    <property type="evidence" value="ECO:0007669"/>
    <property type="project" value="InterPro"/>
</dbReference>
<name>A0A5C5UGI6_9CORY</name>
<dbReference type="PANTHER" id="PTHR42734">
    <property type="entry name" value="METAL TRANSPORT SYSTEM ATP-BINDING PROTEIN TM_0124-RELATED"/>
    <property type="match status" value="1"/>
</dbReference>
<dbReference type="PROSITE" id="PS50893">
    <property type="entry name" value="ABC_TRANSPORTER_2"/>
    <property type="match status" value="1"/>
</dbReference>
<evidence type="ECO:0000313" key="7">
    <source>
        <dbReference type="Proteomes" id="UP000320791"/>
    </source>
</evidence>
<evidence type="ECO:0000259" key="5">
    <source>
        <dbReference type="PROSITE" id="PS50893"/>
    </source>
</evidence>
<dbReference type="InterPro" id="IPR017871">
    <property type="entry name" value="ABC_transporter-like_CS"/>
</dbReference>
<dbReference type="CDD" id="cd03235">
    <property type="entry name" value="ABC_Metallic_Cations"/>
    <property type="match status" value="1"/>
</dbReference>
<evidence type="ECO:0000256" key="3">
    <source>
        <dbReference type="ARBA" id="ARBA00022741"/>
    </source>
</evidence>
<dbReference type="RefSeq" id="WP_146324672.1">
    <property type="nucleotide sequence ID" value="NZ_BAABLR010000008.1"/>
</dbReference>
<dbReference type="GO" id="GO:0005524">
    <property type="term" value="F:ATP binding"/>
    <property type="evidence" value="ECO:0007669"/>
    <property type="project" value="UniProtKB-KW"/>
</dbReference>
<protein>
    <submittedName>
        <fullName evidence="6">Metal ABC transporter ATP-binding protein</fullName>
    </submittedName>
</protein>
<dbReference type="AlphaFoldDB" id="A0A5C5UGI6"/>
<dbReference type="InterPro" id="IPR003439">
    <property type="entry name" value="ABC_transporter-like_ATP-bd"/>
</dbReference>
<dbReference type="InterPro" id="IPR050153">
    <property type="entry name" value="Metal_Ion_Import_ABC"/>
</dbReference>
<keyword evidence="7" id="KW-1185">Reference proteome</keyword>
<dbReference type="Proteomes" id="UP000320791">
    <property type="component" value="Unassembled WGS sequence"/>
</dbReference>
<dbReference type="Gene3D" id="3.40.50.300">
    <property type="entry name" value="P-loop containing nucleotide triphosphate hydrolases"/>
    <property type="match status" value="1"/>
</dbReference>
<comment type="similarity">
    <text evidence="1">Belongs to the ABC transporter superfamily.</text>
</comment>
<dbReference type="SMART" id="SM00382">
    <property type="entry name" value="AAA"/>
    <property type="match status" value="1"/>
</dbReference>
<comment type="caution">
    <text evidence="6">The sequence shown here is derived from an EMBL/GenBank/DDBJ whole genome shotgun (WGS) entry which is preliminary data.</text>
</comment>
<evidence type="ECO:0000256" key="4">
    <source>
        <dbReference type="ARBA" id="ARBA00022840"/>
    </source>
</evidence>
<gene>
    <name evidence="6" type="ORF">FRX94_08345</name>
</gene>
<proteinExistence type="inferred from homology"/>
<reference evidence="6 7" key="1">
    <citation type="submission" date="2019-08" db="EMBL/GenBank/DDBJ databases">
        <authorList>
            <person name="Lei W."/>
        </authorList>
    </citation>
    <scope>NUCLEOTIDE SEQUENCE [LARGE SCALE GENOMIC DNA]</scope>
    <source>
        <strain evidence="6 7">CCUG 58627</strain>
    </source>
</reference>